<keyword evidence="6" id="KW-0969">Cilium</keyword>
<evidence type="ECO:0000259" key="3">
    <source>
        <dbReference type="Pfam" id="PF00460"/>
    </source>
</evidence>
<proteinExistence type="inferred from homology"/>
<name>A0ABT9VHT0_9BACI</name>
<dbReference type="NCBIfam" id="TIGR03506">
    <property type="entry name" value="FlgEFG_subfam"/>
    <property type="match status" value="1"/>
</dbReference>
<accession>A0ABT9VHT0</accession>
<dbReference type="Pfam" id="PF00460">
    <property type="entry name" value="Flg_bb_rod"/>
    <property type="match status" value="1"/>
</dbReference>
<dbReference type="InterPro" id="IPR037925">
    <property type="entry name" value="FlgE/F/G-like"/>
</dbReference>
<evidence type="ECO:0000313" key="6">
    <source>
        <dbReference type="EMBL" id="MDQ0160513.1"/>
    </source>
</evidence>
<sequence>MRNMYNAASTMNQLQQRMDLTSNNLANMDNTGYKARQAEFSSLLHNQVDNIAGHDADSPRLTPDGIRVGSGAGLGNINMNMDSSSIEDSGRALDVAIQDDNRFFVINGPGEEGGVEERFTRAGNFYLSEQENGDMMLTTNAGYPANGEDGAVVLDGGFDDVSINENGEVEVTRDGDTAVEDTIEVVDIANSRVLEPVDENSFSINEAELGQPIEDVVAAVAPDEANLMTRSLETSNVNMGQEMTQMLEAQRAYQFNAKSLTIGDQMMSSISNMR</sequence>
<evidence type="ECO:0000313" key="7">
    <source>
        <dbReference type="Proteomes" id="UP001224359"/>
    </source>
</evidence>
<evidence type="ECO:0000259" key="4">
    <source>
        <dbReference type="Pfam" id="PF06429"/>
    </source>
</evidence>
<feature type="domain" description="Flagellar hook protein FlgE/F/G-like D1" evidence="5">
    <location>
        <begin position="102"/>
        <end position="171"/>
    </location>
</feature>
<comment type="caution">
    <text evidence="6">The sequence shown here is derived from an EMBL/GenBank/DDBJ whole genome shotgun (WGS) entry which is preliminary data.</text>
</comment>
<reference evidence="6 7" key="1">
    <citation type="submission" date="2023-07" db="EMBL/GenBank/DDBJ databases">
        <title>Genomic Encyclopedia of Type Strains, Phase IV (KMG-IV): sequencing the most valuable type-strain genomes for metagenomic binning, comparative biology and taxonomic classification.</title>
        <authorList>
            <person name="Goeker M."/>
        </authorList>
    </citation>
    <scope>NUCLEOTIDE SEQUENCE [LARGE SCALE GENOMIC DNA]</scope>
    <source>
        <strain evidence="6 7">DSM 16460</strain>
    </source>
</reference>
<evidence type="ECO:0000256" key="2">
    <source>
        <dbReference type="RuleBase" id="RU362116"/>
    </source>
</evidence>
<dbReference type="RefSeq" id="WP_306977815.1">
    <property type="nucleotide sequence ID" value="NZ_JAUSTQ010000013.1"/>
</dbReference>
<keyword evidence="7" id="KW-1185">Reference proteome</keyword>
<feature type="domain" description="Flagellar basal body rod protein N-terminal" evidence="3">
    <location>
        <begin position="4"/>
        <end position="34"/>
    </location>
</feature>
<evidence type="ECO:0000256" key="1">
    <source>
        <dbReference type="ARBA" id="ARBA00009677"/>
    </source>
</evidence>
<dbReference type="InterPro" id="IPR020013">
    <property type="entry name" value="Flagellar_FlgE/F/G"/>
</dbReference>
<organism evidence="6 7">
    <name type="scientific">Alkalibacillus salilacus</name>
    <dbReference type="NCBI Taxonomy" id="284582"/>
    <lineage>
        <taxon>Bacteria</taxon>
        <taxon>Bacillati</taxon>
        <taxon>Bacillota</taxon>
        <taxon>Bacilli</taxon>
        <taxon>Bacillales</taxon>
        <taxon>Bacillaceae</taxon>
        <taxon>Alkalibacillus</taxon>
    </lineage>
</organism>
<dbReference type="EMBL" id="JAUSTQ010000013">
    <property type="protein sequence ID" value="MDQ0160513.1"/>
    <property type="molecule type" value="Genomic_DNA"/>
</dbReference>
<dbReference type="SUPFAM" id="SSF117143">
    <property type="entry name" value="Flagellar hook protein flgE"/>
    <property type="match status" value="1"/>
</dbReference>
<dbReference type="PANTHER" id="PTHR30435:SF19">
    <property type="entry name" value="FLAGELLAR BASAL-BODY ROD PROTEIN FLGG"/>
    <property type="match status" value="1"/>
</dbReference>
<evidence type="ECO:0000259" key="5">
    <source>
        <dbReference type="Pfam" id="PF22692"/>
    </source>
</evidence>
<keyword evidence="6" id="KW-0282">Flagellum</keyword>
<comment type="subcellular location">
    <subcellularLocation>
        <location evidence="2">Bacterial flagellum basal body</location>
    </subcellularLocation>
</comment>
<comment type="similarity">
    <text evidence="1 2">Belongs to the flagella basal body rod proteins family.</text>
</comment>
<dbReference type="Pfam" id="PF06429">
    <property type="entry name" value="Flg_bbr_C"/>
    <property type="match status" value="1"/>
</dbReference>
<dbReference type="PANTHER" id="PTHR30435">
    <property type="entry name" value="FLAGELLAR PROTEIN"/>
    <property type="match status" value="1"/>
</dbReference>
<feature type="domain" description="Flagellar basal-body/hook protein C-terminal" evidence="4">
    <location>
        <begin position="231"/>
        <end position="273"/>
    </location>
</feature>
<dbReference type="InterPro" id="IPR053967">
    <property type="entry name" value="LlgE_F_G-like_D1"/>
</dbReference>
<dbReference type="Proteomes" id="UP001224359">
    <property type="component" value="Unassembled WGS sequence"/>
</dbReference>
<dbReference type="Pfam" id="PF22692">
    <property type="entry name" value="LlgE_F_G_D1"/>
    <property type="match status" value="1"/>
</dbReference>
<keyword evidence="6" id="KW-0966">Cell projection</keyword>
<gene>
    <name evidence="6" type="ORF">J2S77_002517</name>
</gene>
<dbReference type="InterPro" id="IPR001444">
    <property type="entry name" value="Flag_bb_rod_N"/>
</dbReference>
<dbReference type="InterPro" id="IPR010930">
    <property type="entry name" value="Flg_bb/hook_C_dom"/>
</dbReference>
<protein>
    <submittedName>
        <fullName evidence="6">Flagellar basal-body rod protein FlgG</fullName>
    </submittedName>
</protein>
<keyword evidence="2" id="KW-0975">Bacterial flagellum</keyword>